<dbReference type="GO" id="GO:0002161">
    <property type="term" value="F:aminoacyl-tRNA deacylase activity"/>
    <property type="evidence" value="ECO:0007669"/>
    <property type="project" value="UniProtKB-ARBA"/>
</dbReference>
<evidence type="ECO:0000256" key="1">
    <source>
        <dbReference type="ARBA" id="ARBA00022723"/>
    </source>
</evidence>
<dbReference type="SUPFAM" id="SSF55186">
    <property type="entry name" value="ThrRS/AlaRS common domain"/>
    <property type="match status" value="1"/>
</dbReference>
<dbReference type="PANTHER" id="PTHR43462">
    <property type="entry name" value="ALANYL-TRNA EDITING PROTEIN"/>
    <property type="match status" value="1"/>
</dbReference>
<dbReference type="GO" id="GO:0046872">
    <property type="term" value="F:metal ion binding"/>
    <property type="evidence" value="ECO:0007669"/>
    <property type="project" value="UniProtKB-KW"/>
</dbReference>
<name>A0AAX3P3N3_AERHY</name>
<dbReference type="Proteomes" id="UP001214666">
    <property type="component" value="Chromosome"/>
</dbReference>
<reference evidence="3" key="1">
    <citation type="submission" date="2023-02" db="EMBL/GenBank/DDBJ databases">
        <title>The sequence of Aeromonas hydrophila K533.</title>
        <authorList>
            <person name="Luo X."/>
        </authorList>
    </citation>
    <scope>NUCLEOTIDE SEQUENCE</scope>
    <source>
        <strain evidence="3">K533</strain>
    </source>
</reference>
<keyword evidence="1" id="KW-0479">Metal-binding</keyword>
<evidence type="ECO:0008006" key="5">
    <source>
        <dbReference type="Google" id="ProtNLM"/>
    </source>
</evidence>
<gene>
    <name evidence="3" type="ORF">PY771_17865</name>
</gene>
<keyword evidence="2" id="KW-0862">Zinc</keyword>
<dbReference type="InterPro" id="IPR051335">
    <property type="entry name" value="Alanyl-tRNA_Editing_Enzymes"/>
</dbReference>
<dbReference type="RefSeq" id="WP_179101377.1">
    <property type="nucleotide sequence ID" value="NZ_AP023398.1"/>
</dbReference>
<organism evidence="3 4">
    <name type="scientific">Aeromonas hydrophila</name>
    <dbReference type="NCBI Taxonomy" id="644"/>
    <lineage>
        <taxon>Bacteria</taxon>
        <taxon>Pseudomonadati</taxon>
        <taxon>Pseudomonadota</taxon>
        <taxon>Gammaproteobacteria</taxon>
        <taxon>Aeromonadales</taxon>
        <taxon>Aeromonadaceae</taxon>
        <taxon>Aeromonas</taxon>
    </lineage>
</organism>
<evidence type="ECO:0000256" key="2">
    <source>
        <dbReference type="ARBA" id="ARBA00022833"/>
    </source>
</evidence>
<proteinExistence type="predicted"/>
<sequence length="296" mass="32294">MLAALFLFDLREPSMPHTRASFVLGHYQEQASVTCCQSGDTSLLVTDLTPFHPQSHLWPDQPGDVGTVHWEGGDATVGPCRMGAISPDGELFVDQAIPVKRGAEGWRFVVVHPLAGHCVLAVGSQVTLRVDAEARHALSLGHSGCHLAALALNRALMPYWRKEVNEQDALDQPDFDRLAIQTSRVEPMGSREQYRIGKSLRKKGVNSEALLADLAQIEEMINKQLADWLAAGGEIRRSRAGEAIIDSRYWHCSLEGREVTIPCGGTHVGSLAELGLVQVQLASCEEGFTLTTRVTP</sequence>
<dbReference type="Gene3D" id="3.30.980.10">
    <property type="entry name" value="Threonyl-trna Synthetase, Chain A, domain 2"/>
    <property type="match status" value="1"/>
</dbReference>
<dbReference type="PANTHER" id="PTHR43462:SF1">
    <property type="entry name" value="ALANYL-TRNA EDITING PROTEIN AARSD1"/>
    <property type="match status" value="1"/>
</dbReference>
<dbReference type="GO" id="GO:0000166">
    <property type="term" value="F:nucleotide binding"/>
    <property type="evidence" value="ECO:0007669"/>
    <property type="project" value="InterPro"/>
</dbReference>
<protein>
    <recommendedName>
        <fullName evidence="5">Alanyl-tRNA editing protein</fullName>
    </recommendedName>
</protein>
<dbReference type="InterPro" id="IPR018163">
    <property type="entry name" value="Thr/Ala-tRNA-synth_IIc_edit"/>
</dbReference>
<dbReference type="AlphaFoldDB" id="A0AAX3P3N3"/>
<dbReference type="EMBL" id="CP118942">
    <property type="protein sequence ID" value="WEE25489.1"/>
    <property type="molecule type" value="Genomic_DNA"/>
</dbReference>
<accession>A0AAX3P3N3</accession>
<evidence type="ECO:0000313" key="4">
    <source>
        <dbReference type="Proteomes" id="UP001214666"/>
    </source>
</evidence>
<evidence type="ECO:0000313" key="3">
    <source>
        <dbReference type="EMBL" id="WEE25489.1"/>
    </source>
</evidence>